<protein>
    <submittedName>
        <fullName evidence="1">Uncharacterized protein</fullName>
    </submittedName>
</protein>
<dbReference type="Proteomes" id="UP000238274">
    <property type="component" value="Unassembled WGS sequence"/>
</dbReference>
<reference evidence="1 2" key="1">
    <citation type="submission" date="2017-12" db="EMBL/GenBank/DDBJ databases">
        <title>Gene loss provides genomic basis for host adaptation in cereal stripe rust fungi.</title>
        <authorList>
            <person name="Xia C."/>
        </authorList>
    </citation>
    <scope>NUCLEOTIDE SEQUENCE [LARGE SCALE GENOMIC DNA]</scope>
    <source>
        <strain evidence="1 2">93TX-2</strain>
    </source>
</reference>
<dbReference type="EMBL" id="PKSM01000001">
    <property type="protein sequence ID" value="POW23412.1"/>
    <property type="molecule type" value="Genomic_DNA"/>
</dbReference>
<dbReference type="AlphaFoldDB" id="A0A2S4WNR4"/>
<gene>
    <name evidence="1" type="ORF">PSHT_00184</name>
</gene>
<evidence type="ECO:0000313" key="1">
    <source>
        <dbReference type="EMBL" id="POW23412.1"/>
    </source>
</evidence>
<keyword evidence="2" id="KW-1185">Reference proteome</keyword>
<name>A0A2S4WNR4_9BASI</name>
<reference evidence="2" key="2">
    <citation type="journal article" date="2018" name="BMC Genomics">
        <title>Genomic insights into host adaptation between the wheat stripe rust pathogen (Puccinia striiformis f. sp. tritici) and the barley stripe rust pathogen (Puccinia striiformis f. sp. hordei).</title>
        <authorList>
            <person name="Xia C."/>
            <person name="Wang M."/>
            <person name="Yin C."/>
            <person name="Cornejo O.E."/>
            <person name="Hulbert S.H."/>
            <person name="Chen X."/>
        </authorList>
    </citation>
    <scope>NUCLEOTIDE SEQUENCE [LARGE SCALE GENOMIC DNA]</scope>
    <source>
        <strain evidence="2">93TX-2</strain>
    </source>
</reference>
<accession>A0A2S4WNR4</accession>
<comment type="caution">
    <text evidence="1">The sequence shown here is derived from an EMBL/GenBank/DDBJ whole genome shotgun (WGS) entry which is preliminary data.</text>
</comment>
<proteinExistence type="predicted"/>
<dbReference type="VEuPathDB" id="FungiDB:PSTT_16706"/>
<evidence type="ECO:0000313" key="2">
    <source>
        <dbReference type="Proteomes" id="UP000238274"/>
    </source>
</evidence>
<sequence length="193" mass="21108">MPRLHPFAIVPISSPPGKSAETPSVHFQSLTRAQASCLLRRPIQYVAFSLGLNPTEIRQVAHHFSRTGSSVSKVDHNLKKFQGRVRLTYLHHSQEFSVSAMNITYLSACLMLIGTIVGNSNASTSGPSKPITVCGGVEEIFKDGKCPTNGCKTVVVDGQYKLKCTNIYCRRVNCTKSQWKSTGEVCYGCKNGI</sequence>
<organism evidence="1 2">
    <name type="scientific">Puccinia striiformis</name>
    <dbReference type="NCBI Taxonomy" id="27350"/>
    <lineage>
        <taxon>Eukaryota</taxon>
        <taxon>Fungi</taxon>
        <taxon>Dikarya</taxon>
        <taxon>Basidiomycota</taxon>
        <taxon>Pucciniomycotina</taxon>
        <taxon>Pucciniomycetes</taxon>
        <taxon>Pucciniales</taxon>
        <taxon>Pucciniaceae</taxon>
        <taxon>Puccinia</taxon>
    </lineage>
</organism>
<dbReference type="VEuPathDB" id="FungiDB:PSHT_00184"/>
<dbReference type="OrthoDB" id="2496507at2759"/>
<reference evidence="2" key="3">
    <citation type="journal article" date="2018" name="Mol. Plant Microbe Interact.">
        <title>Genome sequence resources for the wheat stripe rust pathogen (Puccinia striiformis f. sp. tritici) and the barley stripe rust pathogen (Puccinia striiformis f. sp. hordei).</title>
        <authorList>
            <person name="Xia C."/>
            <person name="Wang M."/>
            <person name="Yin C."/>
            <person name="Cornejo O.E."/>
            <person name="Hulbert S.H."/>
            <person name="Chen X."/>
        </authorList>
    </citation>
    <scope>NUCLEOTIDE SEQUENCE [LARGE SCALE GENOMIC DNA]</scope>
    <source>
        <strain evidence="2">93TX-2</strain>
    </source>
</reference>